<dbReference type="Gene3D" id="3.30.390.150">
    <property type="match status" value="1"/>
</dbReference>
<keyword evidence="5" id="KW-1185">Reference proteome</keyword>
<proteinExistence type="predicted"/>
<sequence>MLLVTVAAVFGVLLTLSLANDNVDVNNSGNDGGSVNQQVNINNQDRTANINQFNGWNSWDSICDYGNGYAATRLYKKKICVINKMKPNFPSLAQLKAISENKAPPTTELTTYTINQKPIVNIEEFGSHIEALCKGIPAYTAIELPQAEEGFALCHTNSMITILGISFCF</sequence>
<accession>A0AAV3AKU1</accession>
<dbReference type="SMART" id="SM01039">
    <property type="entry name" value="BRICHOS"/>
    <property type="match status" value="1"/>
</dbReference>
<gene>
    <name evidence="4" type="ORF">GDO54_007818</name>
</gene>
<evidence type="ECO:0000259" key="3">
    <source>
        <dbReference type="PROSITE" id="PS50869"/>
    </source>
</evidence>
<name>A0AAV3AKU1_PYXAD</name>
<dbReference type="InterPro" id="IPR007084">
    <property type="entry name" value="BRICHOS_dom"/>
</dbReference>
<feature type="chain" id="PRO_5043326766" description="BRICHOS domain-containing protein" evidence="2">
    <location>
        <begin position="20"/>
        <end position="169"/>
    </location>
</feature>
<comment type="caution">
    <text evidence="4">The sequence shown here is derived from an EMBL/GenBank/DDBJ whole genome shotgun (WGS) entry which is preliminary data.</text>
</comment>
<organism evidence="4 5">
    <name type="scientific">Pyxicephalus adspersus</name>
    <name type="common">African bullfrog</name>
    <dbReference type="NCBI Taxonomy" id="30357"/>
    <lineage>
        <taxon>Eukaryota</taxon>
        <taxon>Metazoa</taxon>
        <taxon>Chordata</taxon>
        <taxon>Craniata</taxon>
        <taxon>Vertebrata</taxon>
        <taxon>Euteleostomi</taxon>
        <taxon>Amphibia</taxon>
        <taxon>Batrachia</taxon>
        <taxon>Anura</taxon>
        <taxon>Neobatrachia</taxon>
        <taxon>Ranoidea</taxon>
        <taxon>Pyxicephalidae</taxon>
        <taxon>Pyxicephalinae</taxon>
        <taxon>Pyxicephalus</taxon>
    </lineage>
</organism>
<dbReference type="EMBL" id="DYDO01000002">
    <property type="protein sequence ID" value="DBA32069.1"/>
    <property type="molecule type" value="Genomic_DNA"/>
</dbReference>
<evidence type="ECO:0000256" key="2">
    <source>
        <dbReference type="SAM" id="SignalP"/>
    </source>
</evidence>
<keyword evidence="2" id="KW-0732">Signal</keyword>
<protein>
    <recommendedName>
        <fullName evidence="3">BRICHOS domain-containing protein</fullName>
    </recommendedName>
</protein>
<evidence type="ECO:0000256" key="1">
    <source>
        <dbReference type="ARBA" id="ARBA00023157"/>
    </source>
</evidence>
<keyword evidence="1" id="KW-1015">Disulfide bond</keyword>
<evidence type="ECO:0000313" key="4">
    <source>
        <dbReference type="EMBL" id="DBA32069.1"/>
    </source>
</evidence>
<dbReference type="Proteomes" id="UP001181693">
    <property type="component" value="Unassembled WGS sequence"/>
</dbReference>
<dbReference type="PANTHER" id="PTHR16483">
    <property type="entry name" value="GASTROKINE 1"/>
    <property type="match status" value="1"/>
</dbReference>
<feature type="signal peptide" evidence="2">
    <location>
        <begin position="1"/>
        <end position="19"/>
    </location>
</feature>
<dbReference type="AlphaFoldDB" id="A0AAV3AKU1"/>
<dbReference type="PROSITE" id="PS50869">
    <property type="entry name" value="BRICHOS"/>
    <property type="match status" value="1"/>
</dbReference>
<dbReference type="InterPro" id="IPR051772">
    <property type="entry name" value="Gastrokine"/>
</dbReference>
<feature type="domain" description="BRICHOS" evidence="3">
    <location>
        <begin position="53"/>
        <end position="141"/>
    </location>
</feature>
<reference evidence="4" key="1">
    <citation type="thesis" date="2020" institute="ProQuest LLC" country="789 East Eisenhower Parkway, Ann Arbor, MI, USA">
        <title>Comparative Genomics and Chromosome Evolution.</title>
        <authorList>
            <person name="Mudd A.B."/>
        </authorList>
    </citation>
    <scope>NUCLEOTIDE SEQUENCE</scope>
    <source>
        <strain evidence="4">1538</strain>
        <tissue evidence="4">Blood</tissue>
    </source>
</reference>
<evidence type="ECO:0000313" key="5">
    <source>
        <dbReference type="Proteomes" id="UP001181693"/>
    </source>
</evidence>
<dbReference type="Pfam" id="PF04089">
    <property type="entry name" value="BRICHOS"/>
    <property type="match status" value="1"/>
</dbReference>